<dbReference type="InterPro" id="IPR036875">
    <property type="entry name" value="Znf_CCHC_sf"/>
</dbReference>
<dbReference type="InterPro" id="IPR043502">
    <property type="entry name" value="DNA/RNA_pol_sf"/>
</dbReference>
<evidence type="ECO:0000313" key="4">
    <source>
        <dbReference type="Proteomes" id="UP001652660"/>
    </source>
</evidence>
<dbReference type="PANTHER" id="PTHR47592:SF27">
    <property type="entry name" value="OS08G0421700 PROTEIN"/>
    <property type="match status" value="1"/>
</dbReference>
<dbReference type="GeneID" id="140010565"/>
<reference evidence="5" key="1">
    <citation type="submission" date="2025-08" db="UniProtKB">
        <authorList>
            <consortium name="RefSeq"/>
        </authorList>
    </citation>
    <scope>IDENTIFICATION</scope>
    <source>
        <tissue evidence="5">Leaves</tissue>
    </source>
</reference>
<dbReference type="Pfam" id="PF07727">
    <property type="entry name" value="RVT_2"/>
    <property type="match status" value="1"/>
</dbReference>
<organism evidence="4 5">
    <name type="scientific">Coffea arabica</name>
    <name type="common">Arabian coffee</name>
    <dbReference type="NCBI Taxonomy" id="13443"/>
    <lineage>
        <taxon>Eukaryota</taxon>
        <taxon>Viridiplantae</taxon>
        <taxon>Streptophyta</taxon>
        <taxon>Embryophyta</taxon>
        <taxon>Tracheophyta</taxon>
        <taxon>Spermatophyta</taxon>
        <taxon>Magnoliopsida</taxon>
        <taxon>eudicotyledons</taxon>
        <taxon>Gunneridae</taxon>
        <taxon>Pentapetalae</taxon>
        <taxon>asterids</taxon>
        <taxon>lamiids</taxon>
        <taxon>Gentianales</taxon>
        <taxon>Rubiaceae</taxon>
        <taxon>Ixoroideae</taxon>
        <taxon>Gardenieae complex</taxon>
        <taxon>Bertiereae - Coffeeae clade</taxon>
        <taxon>Coffeeae</taxon>
        <taxon>Coffea</taxon>
    </lineage>
</organism>
<dbReference type="InterPro" id="IPR054722">
    <property type="entry name" value="PolX-like_BBD"/>
</dbReference>
<keyword evidence="2" id="KW-0863">Zinc-finger</keyword>
<dbReference type="InterPro" id="IPR001878">
    <property type="entry name" value="Znf_CCHC"/>
</dbReference>
<dbReference type="SUPFAM" id="SSF57756">
    <property type="entry name" value="Retrovirus zinc finger-like domains"/>
    <property type="match status" value="1"/>
</dbReference>
<gene>
    <name evidence="5" type="primary">LOC140010565</name>
</gene>
<evidence type="ECO:0000256" key="1">
    <source>
        <dbReference type="ARBA" id="ARBA00022750"/>
    </source>
</evidence>
<evidence type="ECO:0000313" key="5">
    <source>
        <dbReference type="RefSeq" id="XP_071913959.1"/>
    </source>
</evidence>
<sequence>MNCLHDSLYNVYQIHKTAKALWESLDRKYKTEDAGAKKFVVGKFLDYKMVDSKTIISQVQEIQIILHEILAEGMVLSETFQVAAVIEKLPPGWKDFKNYLKHKRKEMSMEDLIVRLRIEEDNRGSDCKATTSVDAKANIVEYNQGQNSKGKKPTRNLGVKGKISKQKFQGKCFNCDKKGHKSTECKLPKKKKHEANLLDRIEGDMENMNLTAMVSEVNMIRSNPKEWWIDTGATRHVCTNKDLFTTFEKVEGEKMFMGNSASSAIEGQGKVLLKMTSGKTLTLNDVLYVPEIRKNLVSGSLLNKHGFRMVFESDKVILSKSGMYVGKGYTTNGLFKLNVMTIVNNKNKSSAYLLESSNLWHGYAHNSAAYRFLVYNSEISDIHKNTIMESRNASFFEDVFPCKSNEKEPQTYTEAVSSSEGFLWKEAIKSEVDSILQNHTWELVDLPPGCRPLGSKWIFKRKIKPDGSVDKYKARLVIKGYKQQEGLDYFDTYSPVTRINSIRIILAIAALRKLEIHQMDVKTAFLNGDLDEEIYMEQPEGFITPEKGNKVCKLVKSLYGLKQAPKKWHEKFDNVMITNGYKINVCDKCVYTKETEHGYVILCLYVDDILIVGSNDKMVKSTKDMLNSKFDMKDMGLADVILGVKITRISDGLVLSQTHYVDKILEKLNQNDSGIARTPLDNSFHLSKNR</sequence>
<accession>A0ABM4V367</accession>
<proteinExistence type="predicted"/>
<dbReference type="PROSITE" id="PS50158">
    <property type="entry name" value="ZF_CCHC"/>
    <property type="match status" value="1"/>
</dbReference>
<keyword evidence="1" id="KW-0645">Protease</keyword>
<dbReference type="RefSeq" id="XP_071913959.1">
    <property type="nucleotide sequence ID" value="XM_072057858.1"/>
</dbReference>
<protein>
    <recommendedName>
        <fullName evidence="3">CCHC-type domain-containing protein</fullName>
    </recommendedName>
</protein>
<keyword evidence="1" id="KW-0064">Aspartyl protease</keyword>
<dbReference type="Proteomes" id="UP001652660">
    <property type="component" value="Chromosome 7c"/>
</dbReference>
<keyword evidence="4" id="KW-1185">Reference proteome</keyword>
<keyword evidence="2" id="KW-0862">Zinc</keyword>
<dbReference type="PANTHER" id="PTHR47592">
    <property type="entry name" value="PBF68 PROTEIN"/>
    <property type="match status" value="1"/>
</dbReference>
<dbReference type="SUPFAM" id="SSF56672">
    <property type="entry name" value="DNA/RNA polymerases"/>
    <property type="match status" value="1"/>
</dbReference>
<feature type="domain" description="CCHC-type" evidence="3">
    <location>
        <begin position="171"/>
        <end position="186"/>
    </location>
</feature>
<dbReference type="Pfam" id="PF14223">
    <property type="entry name" value="Retrotran_gag_2"/>
    <property type="match status" value="1"/>
</dbReference>
<keyword evidence="1" id="KW-0378">Hydrolase</keyword>
<name>A0ABM4V367_COFAR</name>
<evidence type="ECO:0000256" key="2">
    <source>
        <dbReference type="PROSITE-ProRule" id="PRU00047"/>
    </source>
</evidence>
<dbReference type="InterPro" id="IPR013103">
    <property type="entry name" value="RVT_2"/>
</dbReference>
<evidence type="ECO:0000259" key="3">
    <source>
        <dbReference type="PROSITE" id="PS50158"/>
    </source>
</evidence>
<dbReference type="Pfam" id="PF22936">
    <property type="entry name" value="Pol_BBD"/>
    <property type="match status" value="1"/>
</dbReference>
<keyword evidence="2" id="KW-0479">Metal-binding</keyword>